<dbReference type="PANTHER" id="PTHR34145">
    <property type="entry name" value="OS02G0105600 PROTEIN"/>
    <property type="match status" value="1"/>
</dbReference>
<dbReference type="Gene3D" id="3.80.10.10">
    <property type="entry name" value="Ribonuclease Inhibitor"/>
    <property type="match status" value="1"/>
</dbReference>
<dbReference type="STRING" id="4155.A0A022Q8I6"/>
<dbReference type="AlphaFoldDB" id="A0A022Q8I6"/>
<dbReference type="SMART" id="SM00256">
    <property type="entry name" value="FBOX"/>
    <property type="match status" value="1"/>
</dbReference>
<dbReference type="SUPFAM" id="SSF52047">
    <property type="entry name" value="RNI-like"/>
    <property type="match status" value="1"/>
</dbReference>
<evidence type="ECO:0000313" key="2">
    <source>
        <dbReference type="EMBL" id="EYU22860.1"/>
    </source>
</evidence>
<dbReference type="InterPro" id="IPR053772">
    <property type="entry name" value="At1g61320/At1g61330-like"/>
</dbReference>
<dbReference type="InterPro" id="IPR001810">
    <property type="entry name" value="F-box_dom"/>
</dbReference>
<dbReference type="Pfam" id="PF23622">
    <property type="entry name" value="LRR_At1g61320_AtMIF1"/>
    <property type="match status" value="1"/>
</dbReference>
<name>A0A022Q8I6_ERYGU</name>
<sequence length="491" mass="55763">MHMKLGPGGAKKVKRDKDLISQLPDDILISIISCLSTTDAVRTSLLSRRWRNLYRFLPLEIKLDCYYLLKHADFGIKTSISSQRWRSVHGFLSRIESLCGNFLAENSLHNPKLIINSVDEFLKLRSGSKIHSFRLHCCLDGSVNDRFEHCISSLGRLGVEELCLTCCCSYSDTSDLSFSCHLFSEMPSLKYLRLSKCSLQPSSRIQYNSLQTLVLMFVEVSRGAIECILSNCLKLQSLSINCCKCPHKLSVRGPHLELKRLYIDGCQGVGEIELYASNLILFQFDARKMVNLRFDHVPQLQSMILYVVENIVPYVFGRLPIDVPHLKSMHFVTAGDSLQVSNGHTGIDTLSNLRRLDVNMNLSKMNLLSLVLILRRCPLLQEFGLNTNGMGNEPEVEEQPIVFHSELKKMEIGGFNGTKNEMEFALYILKSAINLVEMHISRCCKVYLKSREGPGTWISIQRIPWSKNKYKTIHERLQGQAVSKTAQVIIQ</sequence>
<proteinExistence type="predicted"/>
<keyword evidence="3" id="KW-1185">Reference proteome</keyword>
<dbReference type="PANTHER" id="PTHR34145:SF28">
    <property type="entry name" value="F-BOX DOMAIN-CONTAINING PROTEIN"/>
    <property type="match status" value="1"/>
</dbReference>
<dbReference type="EMBL" id="KI632191">
    <property type="protein sequence ID" value="EYU22860.1"/>
    <property type="molecule type" value="Genomic_DNA"/>
</dbReference>
<evidence type="ECO:0000313" key="3">
    <source>
        <dbReference type="Proteomes" id="UP000030748"/>
    </source>
</evidence>
<dbReference type="PROSITE" id="PS50181">
    <property type="entry name" value="FBOX"/>
    <property type="match status" value="1"/>
</dbReference>
<dbReference type="Proteomes" id="UP000030748">
    <property type="component" value="Unassembled WGS sequence"/>
</dbReference>
<evidence type="ECO:0000259" key="1">
    <source>
        <dbReference type="PROSITE" id="PS50181"/>
    </source>
</evidence>
<dbReference type="Gene3D" id="1.20.1280.50">
    <property type="match status" value="1"/>
</dbReference>
<dbReference type="SUPFAM" id="SSF81383">
    <property type="entry name" value="F-box domain"/>
    <property type="match status" value="1"/>
</dbReference>
<accession>A0A022Q8I6</accession>
<reference evidence="2 3" key="1">
    <citation type="journal article" date="2013" name="Proc. Natl. Acad. Sci. U.S.A.">
        <title>Fine-scale variation in meiotic recombination in Mimulus inferred from population shotgun sequencing.</title>
        <authorList>
            <person name="Hellsten U."/>
            <person name="Wright K.M."/>
            <person name="Jenkins J."/>
            <person name="Shu S."/>
            <person name="Yuan Y."/>
            <person name="Wessler S.R."/>
            <person name="Schmutz J."/>
            <person name="Willis J.H."/>
            <person name="Rokhsar D.S."/>
        </authorList>
    </citation>
    <scope>NUCLEOTIDE SEQUENCE [LARGE SCALE GENOMIC DNA]</scope>
    <source>
        <strain evidence="3">cv. DUN x IM62</strain>
    </source>
</reference>
<dbReference type="Pfam" id="PF00646">
    <property type="entry name" value="F-box"/>
    <property type="match status" value="1"/>
</dbReference>
<dbReference type="InterPro" id="IPR032675">
    <property type="entry name" value="LRR_dom_sf"/>
</dbReference>
<feature type="domain" description="F-box" evidence="1">
    <location>
        <begin position="17"/>
        <end position="53"/>
    </location>
</feature>
<dbReference type="CDD" id="cd22160">
    <property type="entry name" value="F-box_AtFBL13-like"/>
    <property type="match status" value="1"/>
</dbReference>
<dbReference type="InterPro" id="IPR055357">
    <property type="entry name" value="LRR_At1g61320_AtMIF1"/>
</dbReference>
<dbReference type="InterPro" id="IPR053781">
    <property type="entry name" value="F-box_AtFBL13-like"/>
</dbReference>
<dbReference type="InterPro" id="IPR036047">
    <property type="entry name" value="F-box-like_dom_sf"/>
</dbReference>
<gene>
    <name evidence="2" type="ORF">MIMGU_mgv1a026302mg</name>
</gene>
<protein>
    <recommendedName>
        <fullName evidence="1">F-box domain-containing protein</fullName>
    </recommendedName>
</protein>
<organism evidence="2 3">
    <name type="scientific">Erythranthe guttata</name>
    <name type="common">Yellow monkey flower</name>
    <name type="synonym">Mimulus guttatus</name>
    <dbReference type="NCBI Taxonomy" id="4155"/>
    <lineage>
        <taxon>Eukaryota</taxon>
        <taxon>Viridiplantae</taxon>
        <taxon>Streptophyta</taxon>
        <taxon>Embryophyta</taxon>
        <taxon>Tracheophyta</taxon>
        <taxon>Spermatophyta</taxon>
        <taxon>Magnoliopsida</taxon>
        <taxon>eudicotyledons</taxon>
        <taxon>Gunneridae</taxon>
        <taxon>Pentapetalae</taxon>
        <taxon>asterids</taxon>
        <taxon>lamiids</taxon>
        <taxon>Lamiales</taxon>
        <taxon>Phrymaceae</taxon>
        <taxon>Erythranthe</taxon>
    </lineage>
</organism>